<dbReference type="InterPro" id="IPR002035">
    <property type="entry name" value="VWF_A"/>
</dbReference>
<evidence type="ECO:0000256" key="6">
    <source>
        <dbReference type="SAM" id="Phobius"/>
    </source>
</evidence>
<feature type="region of interest" description="Disordered" evidence="5">
    <location>
        <begin position="354"/>
        <end position="382"/>
    </location>
</feature>
<sequence>MSLTWPWALAALLAFPLLLGYRWWLRRRRRRETVRVSNITLIRAALPGRSLWRRRIPIWLFAAGLVVLAGGAARPQASVPVPSNSASILLAMDVSASMCSTDVPPNRLSAAQEAARTFVEELDDGTRIGLVTFSAIAGLLVEPTTDKDVLLAAIADLKTSRGTAIGQAILTSVDAISEINPDVPPTGVEAPPPAGDSGEYEPETIVVLTDGRNTQGVDPITAASEAAARKVRVYTIGFGSSEPAPSVCSREQISGDAAFRGDGMGPFGGFGRGGRYQQIDEDTLTEVADMTGGEYFQAENADALTEVLLDLPSSITLQRENVEITAWFALVGALLVLGGLGLAQWWQRPVVVPPALAPSPPAPPPPPPPSETPPDNTVWKRG</sequence>
<dbReference type="PANTHER" id="PTHR22550:SF5">
    <property type="entry name" value="LEUCINE ZIPPER PROTEIN 4"/>
    <property type="match status" value="1"/>
</dbReference>
<dbReference type="SUPFAM" id="SSF53300">
    <property type="entry name" value="vWA-like"/>
    <property type="match status" value="1"/>
</dbReference>
<dbReference type="InterPro" id="IPR036465">
    <property type="entry name" value="vWFA_dom_sf"/>
</dbReference>
<keyword evidence="4 6" id="KW-0472">Membrane</keyword>
<dbReference type="PROSITE" id="PS50234">
    <property type="entry name" value="VWFA"/>
    <property type="match status" value="1"/>
</dbReference>
<protein>
    <recommendedName>
        <fullName evidence="7">VWFA domain-containing protein</fullName>
    </recommendedName>
</protein>
<evidence type="ECO:0000259" key="7">
    <source>
        <dbReference type="PROSITE" id="PS50234"/>
    </source>
</evidence>
<dbReference type="InterPro" id="IPR050768">
    <property type="entry name" value="UPF0353/GerABKA_families"/>
</dbReference>
<dbReference type="SMART" id="SM00327">
    <property type="entry name" value="VWA"/>
    <property type="match status" value="1"/>
</dbReference>
<dbReference type="EMBL" id="AP022870">
    <property type="protein sequence ID" value="BCB77610.1"/>
    <property type="molecule type" value="Genomic_DNA"/>
</dbReference>
<evidence type="ECO:0000313" key="9">
    <source>
        <dbReference type="Proteomes" id="UP000502508"/>
    </source>
</evidence>
<proteinExistence type="predicted"/>
<dbReference type="Pfam" id="PF13519">
    <property type="entry name" value="VWA_2"/>
    <property type="match status" value="1"/>
</dbReference>
<keyword evidence="2 6" id="KW-0812">Transmembrane</keyword>
<organism evidence="8 9">
    <name type="scientific">Phytohabitans flavus</name>
    <dbReference type="NCBI Taxonomy" id="1076124"/>
    <lineage>
        <taxon>Bacteria</taxon>
        <taxon>Bacillati</taxon>
        <taxon>Actinomycetota</taxon>
        <taxon>Actinomycetes</taxon>
        <taxon>Micromonosporales</taxon>
        <taxon>Micromonosporaceae</taxon>
    </lineage>
</organism>
<reference evidence="8 9" key="2">
    <citation type="submission" date="2020-03" db="EMBL/GenBank/DDBJ databases">
        <authorList>
            <person name="Ichikawa N."/>
            <person name="Kimura A."/>
            <person name="Kitahashi Y."/>
            <person name="Uohara A."/>
        </authorList>
    </citation>
    <scope>NUCLEOTIDE SEQUENCE [LARGE SCALE GENOMIC DNA]</scope>
    <source>
        <strain evidence="8 9">NBRC 107702</strain>
    </source>
</reference>
<dbReference type="RefSeq" id="WP_173037340.1">
    <property type="nucleotide sequence ID" value="NZ_AP022870.1"/>
</dbReference>
<name>A0A6F8XUX1_9ACTN</name>
<dbReference type="PANTHER" id="PTHR22550">
    <property type="entry name" value="SPORE GERMINATION PROTEIN"/>
    <property type="match status" value="1"/>
</dbReference>
<evidence type="ECO:0000313" key="8">
    <source>
        <dbReference type="EMBL" id="BCB77610.1"/>
    </source>
</evidence>
<evidence type="ECO:0000256" key="4">
    <source>
        <dbReference type="ARBA" id="ARBA00023136"/>
    </source>
</evidence>
<keyword evidence="9" id="KW-1185">Reference proteome</keyword>
<feature type="region of interest" description="Disordered" evidence="5">
    <location>
        <begin position="181"/>
        <end position="200"/>
    </location>
</feature>
<feature type="compositionally biased region" description="Pro residues" evidence="5">
    <location>
        <begin position="354"/>
        <end position="372"/>
    </location>
</feature>
<reference evidence="8 9" key="1">
    <citation type="submission" date="2020-03" db="EMBL/GenBank/DDBJ databases">
        <title>Whole genome shotgun sequence of Phytohabitans flavus NBRC 107702.</title>
        <authorList>
            <person name="Komaki H."/>
            <person name="Tamura T."/>
        </authorList>
    </citation>
    <scope>NUCLEOTIDE SEQUENCE [LARGE SCALE GENOMIC DNA]</scope>
    <source>
        <strain evidence="8 9">NBRC 107702</strain>
    </source>
</reference>
<dbReference type="Gene3D" id="3.40.50.410">
    <property type="entry name" value="von Willebrand factor, type A domain"/>
    <property type="match status" value="1"/>
</dbReference>
<dbReference type="Proteomes" id="UP000502508">
    <property type="component" value="Chromosome"/>
</dbReference>
<evidence type="ECO:0000256" key="2">
    <source>
        <dbReference type="ARBA" id="ARBA00022692"/>
    </source>
</evidence>
<gene>
    <name evidence="8" type="ORF">Pflav_040200</name>
</gene>
<feature type="domain" description="VWFA" evidence="7">
    <location>
        <begin position="87"/>
        <end position="311"/>
    </location>
</feature>
<dbReference type="InterPro" id="IPR024163">
    <property type="entry name" value="Aerotolerance_reg_N"/>
</dbReference>
<dbReference type="KEGG" id="pfla:Pflav_040200"/>
<feature type="transmembrane region" description="Helical" evidence="6">
    <location>
        <begin position="324"/>
        <end position="343"/>
    </location>
</feature>
<evidence type="ECO:0000256" key="1">
    <source>
        <dbReference type="ARBA" id="ARBA00022475"/>
    </source>
</evidence>
<dbReference type="AlphaFoldDB" id="A0A6F8XUX1"/>
<feature type="transmembrane region" description="Helical" evidence="6">
    <location>
        <begin position="6"/>
        <end position="25"/>
    </location>
</feature>
<evidence type="ECO:0000256" key="5">
    <source>
        <dbReference type="SAM" id="MobiDB-lite"/>
    </source>
</evidence>
<accession>A0A6F8XUX1</accession>
<evidence type="ECO:0000256" key="3">
    <source>
        <dbReference type="ARBA" id="ARBA00022989"/>
    </source>
</evidence>
<dbReference type="Pfam" id="PF07584">
    <property type="entry name" value="BatA"/>
    <property type="match status" value="1"/>
</dbReference>
<keyword evidence="3 6" id="KW-1133">Transmembrane helix</keyword>
<keyword evidence="1" id="KW-1003">Cell membrane</keyword>